<feature type="transmembrane region" description="Helical" evidence="1">
    <location>
        <begin position="77"/>
        <end position="99"/>
    </location>
</feature>
<comment type="caution">
    <text evidence="3">The sequence shown here is derived from an EMBL/GenBank/DDBJ whole genome shotgun (WGS) entry which is preliminary data.</text>
</comment>
<name>A0A8T0WNN4_PANVG</name>
<evidence type="ECO:0000256" key="1">
    <source>
        <dbReference type="SAM" id="Phobius"/>
    </source>
</evidence>
<evidence type="ECO:0000256" key="2">
    <source>
        <dbReference type="SAM" id="SignalP"/>
    </source>
</evidence>
<evidence type="ECO:0000313" key="3">
    <source>
        <dbReference type="EMBL" id="KAG2649640.1"/>
    </source>
</evidence>
<feature type="transmembrane region" description="Helical" evidence="1">
    <location>
        <begin position="41"/>
        <end position="61"/>
    </location>
</feature>
<feature type="transmembrane region" description="Helical" evidence="1">
    <location>
        <begin position="111"/>
        <end position="135"/>
    </location>
</feature>
<evidence type="ECO:0000313" key="4">
    <source>
        <dbReference type="Proteomes" id="UP000823388"/>
    </source>
</evidence>
<feature type="signal peptide" evidence="2">
    <location>
        <begin position="1"/>
        <end position="18"/>
    </location>
</feature>
<feature type="chain" id="PRO_5035763445" description="CASP-like protein" evidence="2">
    <location>
        <begin position="19"/>
        <end position="161"/>
    </location>
</feature>
<feature type="transmembrane region" description="Helical" evidence="1">
    <location>
        <begin position="6"/>
        <end position="29"/>
    </location>
</feature>
<dbReference type="Proteomes" id="UP000823388">
    <property type="component" value="Chromosome 1N"/>
</dbReference>
<evidence type="ECO:0008006" key="5">
    <source>
        <dbReference type="Google" id="ProtNLM"/>
    </source>
</evidence>
<reference evidence="3" key="1">
    <citation type="submission" date="2020-05" db="EMBL/GenBank/DDBJ databases">
        <title>WGS assembly of Panicum virgatum.</title>
        <authorList>
            <person name="Lovell J.T."/>
            <person name="Jenkins J."/>
            <person name="Shu S."/>
            <person name="Juenger T.E."/>
            <person name="Schmutz J."/>
        </authorList>
    </citation>
    <scope>NUCLEOTIDE SEQUENCE</scope>
    <source>
        <strain evidence="3">AP13</strain>
    </source>
</reference>
<dbReference type="EMBL" id="CM029038">
    <property type="protein sequence ID" value="KAG2649640.1"/>
    <property type="molecule type" value="Genomic_DNA"/>
</dbReference>
<keyword evidence="4" id="KW-1185">Reference proteome</keyword>
<accession>A0A8T0WNN4</accession>
<gene>
    <name evidence="3" type="ORF">PVAP13_1NG122300</name>
</gene>
<proteinExistence type="predicted"/>
<keyword evidence="1" id="KW-1133">Transmembrane helix</keyword>
<organism evidence="3 4">
    <name type="scientific">Panicum virgatum</name>
    <name type="common">Blackwell switchgrass</name>
    <dbReference type="NCBI Taxonomy" id="38727"/>
    <lineage>
        <taxon>Eukaryota</taxon>
        <taxon>Viridiplantae</taxon>
        <taxon>Streptophyta</taxon>
        <taxon>Embryophyta</taxon>
        <taxon>Tracheophyta</taxon>
        <taxon>Spermatophyta</taxon>
        <taxon>Magnoliopsida</taxon>
        <taxon>Liliopsida</taxon>
        <taxon>Poales</taxon>
        <taxon>Poaceae</taxon>
        <taxon>PACMAD clade</taxon>
        <taxon>Panicoideae</taxon>
        <taxon>Panicodae</taxon>
        <taxon>Paniceae</taxon>
        <taxon>Panicinae</taxon>
        <taxon>Panicum</taxon>
        <taxon>Panicum sect. Hiantes</taxon>
    </lineage>
</organism>
<keyword evidence="2" id="KW-0732">Signal</keyword>
<keyword evidence="1" id="KW-0812">Transmembrane</keyword>
<keyword evidence="1" id="KW-0472">Membrane</keyword>
<dbReference type="AlphaFoldDB" id="A0A8T0WNN4"/>
<sequence>MACPKHLWLLFSKLICFAATLTSMMIYSWNVGTGRIRIRAFNYMYLALMLQISVCTLELMFQSMSIYFGSTTPAPNHLLLCLLLIIGDWVQVLALFTVGTACTKDQFIRSVVVRAMIHCVLSLAAGVSAVVAAFLTSEIGRSPKLVTVKHRRRYLRTQMRV</sequence>
<protein>
    <recommendedName>
        <fullName evidence="5">CASP-like protein</fullName>
    </recommendedName>
</protein>